<evidence type="ECO:0000313" key="8">
    <source>
        <dbReference type="EMBL" id="AUR52210.1"/>
    </source>
</evidence>
<comment type="similarity">
    <text evidence="2">Belongs to the EamA transporter family.</text>
</comment>
<evidence type="ECO:0000256" key="1">
    <source>
        <dbReference type="ARBA" id="ARBA00004141"/>
    </source>
</evidence>
<organism evidence="8 9">
    <name type="scientific">Aquella oligotrophica</name>
    <dbReference type="NCBI Taxonomy" id="2067065"/>
    <lineage>
        <taxon>Bacteria</taxon>
        <taxon>Pseudomonadati</taxon>
        <taxon>Pseudomonadota</taxon>
        <taxon>Betaproteobacteria</taxon>
        <taxon>Neisseriales</taxon>
        <taxon>Neisseriaceae</taxon>
        <taxon>Aquella</taxon>
    </lineage>
</organism>
<dbReference type="PANTHER" id="PTHR32322">
    <property type="entry name" value="INNER MEMBRANE TRANSPORTER"/>
    <property type="match status" value="1"/>
</dbReference>
<feature type="transmembrane region" description="Helical" evidence="6">
    <location>
        <begin position="69"/>
        <end position="88"/>
    </location>
</feature>
<accession>A0A2I7N6Z9</accession>
<dbReference type="InterPro" id="IPR037185">
    <property type="entry name" value="EmrE-like"/>
</dbReference>
<keyword evidence="9" id="KW-1185">Reference proteome</keyword>
<feature type="transmembrane region" description="Helical" evidence="6">
    <location>
        <begin position="12"/>
        <end position="31"/>
    </location>
</feature>
<keyword evidence="5 6" id="KW-0472">Membrane</keyword>
<dbReference type="Pfam" id="PF00892">
    <property type="entry name" value="EamA"/>
    <property type="match status" value="2"/>
</dbReference>
<dbReference type="OrthoDB" id="5186724at2"/>
<feature type="transmembrane region" description="Helical" evidence="6">
    <location>
        <begin position="100"/>
        <end position="119"/>
    </location>
</feature>
<evidence type="ECO:0000256" key="2">
    <source>
        <dbReference type="ARBA" id="ARBA00007362"/>
    </source>
</evidence>
<feature type="transmembrane region" description="Helical" evidence="6">
    <location>
        <begin position="226"/>
        <end position="247"/>
    </location>
</feature>
<dbReference type="EMBL" id="CP024847">
    <property type="protein sequence ID" value="AUR52210.1"/>
    <property type="molecule type" value="Genomic_DNA"/>
</dbReference>
<evidence type="ECO:0000259" key="7">
    <source>
        <dbReference type="Pfam" id="PF00892"/>
    </source>
</evidence>
<protein>
    <submittedName>
        <fullName evidence="8">Cytochrome B6</fullName>
    </submittedName>
</protein>
<evidence type="ECO:0000256" key="3">
    <source>
        <dbReference type="ARBA" id="ARBA00022692"/>
    </source>
</evidence>
<feature type="transmembrane region" description="Helical" evidence="6">
    <location>
        <begin position="37"/>
        <end position="57"/>
    </location>
</feature>
<dbReference type="SUPFAM" id="SSF103481">
    <property type="entry name" value="Multidrug resistance efflux transporter EmrE"/>
    <property type="match status" value="2"/>
</dbReference>
<gene>
    <name evidence="8" type="ORF">CUN60_07850</name>
</gene>
<keyword evidence="4 6" id="KW-1133">Transmembrane helix</keyword>
<dbReference type="AlphaFoldDB" id="A0A2I7N6Z9"/>
<evidence type="ECO:0000256" key="6">
    <source>
        <dbReference type="SAM" id="Phobius"/>
    </source>
</evidence>
<feature type="transmembrane region" description="Helical" evidence="6">
    <location>
        <begin position="126"/>
        <end position="146"/>
    </location>
</feature>
<keyword evidence="3 6" id="KW-0812">Transmembrane</keyword>
<feature type="transmembrane region" description="Helical" evidence="6">
    <location>
        <begin position="194"/>
        <end position="214"/>
    </location>
</feature>
<name>A0A2I7N6Z9_9NEIS</name>
<dbReference type="InterPro" id="IPR050638">
    <property type="entry name" value="AA-Vitamin_Transporters"/>
</dbReference>
<feature type="domain" description="EamA" evidence="7">
    <location>
        <begin position="164"/>
        <end position="301"/>
    </location>
</feature>
<dbReference type="InterPro" id="IPR000620">
    <property type="entry name" value="EamA_dom"/>
</dbReference>
<dbReference type="Proteomes" id="UP000236655">
    <property type="component" value="Chromosome"/>
</dbReference>
<evidence type="ECO:0000313" key="9">
    <source>
        <dbReference type="Proteomes" id="UP000236655"/>
    </source>
</evidence>
<dbReference type="PANTHER" id="PTHR32322:SF2">
    <property type="entry name" value="EAMA DOMAIN-CONTAINING PROTEIN"/>
    <property type="match status" value="1"/>
</dbReference>
<evidence type="ECO:0000256" key="5">
    <source>
        <dbReference type="ARBA" id="ARBA00023136"/>
    </source>
</evidence>
<feature type="transmembrane region" description="Helical" evidence="6">
    <location>
        <begin position="158"/>
        <end position="182"/>
    </location>
</feature>
<feature type="transmembrane region" description="Helical" evidence="6">
    <location>
        <begin position="284"/>
        <end position="304"/>
    </location>
</feature>
<evidence type="ECO:0000256" key="4">
    <source>
        <dbReference type="ARBA" id="ARBA00022989"/>
    </source>
</evidence>
<dbReference type="GO" id="GO:0016020">
    <property type="term" value="C:membrane"/>
    <property type="evidence" value="ECO:0007669"/>
    <property type="project" value="UniProtKB-SubCell"/>
</dbReference>
<proteinExistence type="inferred from homology"/>
<sequence>MTPTSHSRQYIKLILVIAIWASLYHVAKIATKETGPVTIAFIRYIITAAIFIFIHKFKTGNFIPKLDKSQWLCILALGLVGICLYNLLFFSAESLISGNLVAIMYAFAPCITTVISSYVFKARLNFLSKIGILIALLGSIGVINYATPECGKFFCSNIFMHVGRGEVLGMLATITFACYSVISKYTSQKNVPSITMNTYAAIIGAVTLGLFAFLGGDLTAIHELNLSFWLSILYMSIIATVIAYLWYTDAIIQLGVFRTVVFQNTIPLQAVIIGYVFFGARIGMNELLCGLIVLIGVYITNYALTLKNKI</sequence>
<dbReference type="KEGG" id="nba:CUN60_07850"/>
<dbReference type="RefSeq" id="WP_102951506.1">
    <property type="nucleotide sequence ID" value="NZ_CP024847.1"/>
</dbReference>
<feature type="transmembrane region" description="Helical" evidence="6">
    <location>
        <begin position="259"/>
        <end position="278"/>
    </location>
</feature>
<comment type="subcellular location">
    <subcellularLocation>
        <location evidence="1">Membrane</location>
        <topology evidence="1">Multi-pass membrane protein</topology>
    </subcellularLocation>
</comment>
<reference evidence="9" key="1">
    <citation type="submission" date="2017-11" db="EMBL/GenBank/DDBJ databases">
        <authorList>
            <person name="Chan K.G."/>
            <person name="Lee L.S."/>
        </authorList>
    </citation>
    <scope>NUCLEOTIDE SEQUENCE [LARGE SCALE GENOMIC DNA]</scope>
    <source>
        <strain evidence="9">DSM 100970</strain>
    </source>
</reference>
<feature type="domain" description="EamA" evidence="7">
    <location>
        <begin position="11"/>
        <end position="142"/>
    </location>
</feature>